<evidence type="ECO:0000256" key="1">
    <source>
        <dbReference type="ARBA" id="ARBA00022630"/>
    </source>
</evidence>
<dbReference type="SUPFAM" id="SSF55874">
    <property type="entry name" value="ATPase domain of HSP90 chaperone/DNA topoisomerase II/histidine kinase"/>
    <property type="match status" value="1"/>
</dbReference>
<feature type="domain" description="PAS" evidence="5">
    <location>
        <begin position="174"/>
        <end position="244"/>
    </location>
</feature>
<keyword evidence="3" id="KW-0157">Chromophore</keyword>
<dbReference type="SMART" id="SM00091">
    <property type="entry name" value="PAS"/>
    <property type="match status" value="2"/>
</dbReference>
<evidence type="ECO:0000256" key="3">
    <source>
        <dbReference type="ARBA" id="ARBA00022991"/>
    </source>
</evidence>
<dbReference type="Gene3D" id="3.30.565.10">
    <property type="entry name" value="Histidine kinase-like ATPase, C-terminal domain"/>
    <property type="match status" value="1"/>
</dbReference>
<dbReference type="SMART" id="SM00065">
    <property type="entry name" value="GAF"/>
    <property type="match status" value="1"/>
</dbReference>
<feature type="domain" description="PAS" evidence="5">
    <location>
        <begin position="301"/>
        <end position="344"/>
    </location>
</feature>
<dbReference type="PANTHER" id="PTHR47429:SF2">
    <property type="entry name" value="PROTEIN TWIN LOV 1"/>
    <property type="match status" value="1"/>
</dbReference>
<dbReference type="PROSITE" id="PS50112">
    <property type="entry name" value="PAS"/>
    <property type="match status" value="2"/>
</dbReference>
<dbReference type="SMART" id="SM00387">
    <property type="entry name" value="HATPase_c"/>
    <property type="match status" value="1"/>
</dbReference>
<feature type="domain" description="Histidine kinase" evidence="4">
    <location>
        <begin position="528"/>
        <end position="631"/>
    </location>
</feature>
<dbReference type="InterPro" id="IPR005467">
    <property type="entry name" value="His_kinase_dom"/>
</dbReference>
<evidence type="ECO:0000256" key="2">
    <source>
        <dbReference type="ARBA" id="ARBA00022643"/>
    </source>
</evidence>
<evidence type="ECO:0000259" key="4">
    <source>
        <dbReference type="PROSITE" id="PS50109"/>
    </source>
</evidence>
<dbReference type="EMBL" id="BMPF01000001">
    <property type="protein sequence ID" value="GGL25128.1"/>
    <property type="molecule type" value="Genomic_DNA"/>
</dbReference>
<feature type="domain" description="PAC" evidence="6">
    <location>
        <begin position="369"/>
        <end position="423"/>
    </location>
</feature>
<evidence type="ECO:0000259" key="6">
    <source>
        <dbReference type="PROSITE" id="PS50113"/>
    </source>
</evidence>
<accession>A0A830ES90</accession>
<dbReference type="InterPro" id="IPR003018">
    <property type="entry name" value="GAF"/>
</dbReference>
<keyword evidence="8" id="KW-1185">Reference proteome</keyword>
<protein>
    <recommendedName>
        <fullName evidence="9">PAS domain S-box-containing protein</fullName>
    </recommendedName>
</protein>
<dbReference type="NCBIfam" id="TIGR00229">
    <property type="entry name" value="sensory_box"/>
    <property type="match status" value="2"/>
</dbReference>
<dbReference type="PRINTS" id="PR00344">
    <property type="entry name" value="BCTRLSENSOR"/>
</dbReference>
<dbReference type="Pfam" id="PF00989">
    <property type="entry name" value="PAS"/>
    <property type="match status" value="1"/>
</dbReference>
<dbReference type="Gene3D" id="3.30.450.40">
    <property type="match status" value="1"/>
</dbReference>
<dbReference type="SUPFAM" id="SSF55781">
    <property type="entry name" value="GAF domain-like"/>
    <property type="match status" value="1"/>
</dbReference>
<dbReference type="OrthoDB" id="230688at2157"/>
<evidence type="ECO:0000313" key="8">
    <source>
        <dbReference type="Proteomes" id="UP000628840"/>
    </source>
</evidence>
<reference evidence="7 8" key="1">
    <citation type="journal article" date="2019" name="Int. J. Syst. Evol. Microbiol.">
        <title>The Global Catalogue of Microorganisms (GCM) 10K type strain sequencing project: providing services to taxonomists for standard genome sequencing and annotation.</title>
        <authorList>
            <consortium name="The Broad Institute Genomics Platform"/>
            <consortium name="The Broad Institute Genome Sequencing Center for Infectious Disease"/>
            <person name="Wu L."/>
            <person name="Ma J."/>
        </authorList>
    </citation>
    <scope>NUCLEOTIDE SEQUENCE [LARGE SCALE GENOMIC DNA]</scope>
    <source>
        <strain evidence="7 8">JCM 19585</strain>
    </source>
</reference>
<evidence type="ECO:0000259" key="5">
    <source>
        <dbReference type="PROSITE" id="PS50112"/>
    </source>
</evidence>
<proteinExistence type="predicted"/>
<evidence type="ECO:0000313" key="7">
    <source>
        <dbReference type="EMBL" id="GGL25128.1"/>
    </source>
</evidence>
<dbReference type="InterPro" id="IPR029016">
    <property type="entry name" value="GAF-like_dom_sf"/>
</dbReference>
<dbReference type="InterPro" id="IPR000014">
    <property type="entry name" value="PAS"/>
</dbReference>
<keyword evidence="2" id="KW-0288">FMN</keyword>
<feature type="domain" description="PAC" evidence="6">
    <location>
        <begin position="247"/>
        <end position="298"/>
    </location>
</feature>
<dbReference type="InterPro" id="IPR036890">
    <property type="entry name" value="HATPase_C_sf"/>
</dbReference>
<dbReference type="InterPro" id="IPR000700">
    <property type="entry name" value="PAS-assoc_C"/>
</dbReference>
<dbReference type="Pfam" id="PF13426">
    <property type="entry name" value="PAS_9"/>
    <property type="match status" value="1"/>
</dbReference>
<dbReference type="GO" id="GO:0006355">
    <property type="term" value="P:regulation of DNA-templated transcription"/>
    <property type="evidence" value="ECO:0007669"/>
    <property type="project" value="InterPro"/>
</dbReference>
<dbReference type="InterPro" id="IPR001610">
    <property type="entry name" value="PAC"/>
</dbReference>
<name>A0A830ES90_9EURY</name>
<organism evidence="7 8">
    <name type="scientific">Halarchaeum grantii</name>
    <dbReference type="NCBI Taxonomy" id="1193105"/>
    <lineage>
        <taxon>Archaea</taxon>
        <taxon>Methanobacteriati</taxon>
        <taxon>Methanobacteriota</taxon>
        <taxon>Stenosarchaea group</taxon>
        <taxon>Halobacteria</taxon>
        <taxon>Halobacteriales</taxon>
        <taxon>Halobacteriaceae</taxon>
    </lineage>
</organism>
<dbReference type="InterPro" id="IPR013767">
    <property type="entry name" value="PAS_fold"/>
</dbReference>
<dbReference type="InterPro" id="IPR035965">
    <property type="entry name" value="PAS-like_dom_sf"/>
</dbReference>
<dbReference type="AlphaFoldDB" id="A0A830ES90"/>
<sequence>MDATSPRERLYAVFADAELDVEEKIDRALDVGAAHLGLPIGFVTRVEDDTQRIVHAIGGHDRVQPGETCPLRESYCRHTLESDGLLAVQEAAVSPIDQRAIDAFGLGAYIGTKVVVDGEVYGTVCFASRERRDAAFSESEELFLELLATLVGNALERRAYERDLRERTERLEREKRRFEGIAETSFDVLFRVGLDARFTYVSAAVERILGYRPEALTGEYFTEFMTEESAEDAVAAHERLLAGESVENLELDFRARDGDIVVIAVNATPIADGGTITGIQGVGRDVTARKERQRELRVKNRAMDEADIGISIADPNEPDTPLVYVNDGFERITGYDTAEVLGRNCRFLQGERTDDASVERLGNAIDAEESAVVELVNYRRDGTPFWNRLRVNPVYDERGDLSHYLGFQDDVTERKRTERLIALLNRVLRHNLRNDMTLFLAWGSGLRHGDVDDPREIGERIERAARELSALGEHARELEQYARRDRDPQRIDPRALCEAVRETHRERFPNGDIEVRVAAERDICAGAELREALAELVANGLKHDPSDDPQVSVSVFDAGDWVELVVSDEGPGIDSVEAEVVATGEETALMHGSGLGLWLVNWIVTRYGGSFQIAADDGGGTTATVRLPAIGAGEAVADAERGPTVLFF</sequence>
<dbReference type="PROSITE" id="PS50109">
    <property type="entry name" value="HIS_KIN"/>
    <property type="match status" value="1"/>
</dbReference>
<dbReference type="GO" id="GO:0016772">
    <property type="term" value="F:transferase activity, transferring phosphorus-containing groups"/>
    <property type="evidence" value="ECO:0007669"/>
    <property type="project" value="InterPro"/>
</dbReference>
<dbReference type="CDD" id="cd00130">
    <property type="entry name" value="PAS"/>
    <property type="match status" value="2"/>
</dbReference>
<comment type="caution">
    <text evidence="7">The sequence shown here is derived from an EMBL/GenBank/DDBJ whole genome shotgun (WGS) entry which is preliminary data.</text>
</comment>
<evidence type="ECO:0008006" key="9">
    <source>
        <dbReference type="Google" id="ProtNLM"/>
    </source>
</evidence>
<dbReference type="PROSITE" id="PS50113">
    <property type="entry name" value="PAC"/>
    <property type="match status" value="2"/>
</dbReference>
<dbReference type="Pfam" id="PF02518">
    <property type="entry name" value="HATPase_c"/>
    <property type="match status" value="1"/>
</dbReference>
<keyword evidence="1" id="KW-0285">Flavoprotein</keyword>
<dbReference type="SMART" id="SM00086">
    <property type="entry name" value="PAC"/>
    <property type="match status" value="2"/>
</dbReference>
<dbReference type="Pfam" id="PF13185">
    <property type="entry name" value="GAF_2"/>
    <property type="match status" value="1"/>
</dbReference>
<dbReference type="RefSeq" id="WP_188878554.1">
    <property type="nucleotide sequence ID" value="NZ_BMPF01000001.1"/>
</dbReference>
<dbReference type="Gene3D" id="3.30.450.20">
    <property type="entry name" value="PAS domain"/>
    <property type="match status" value="2"/>
</dbReference>
<dbReference type="SUPFAM" id="SSF55785">
    <property type="entry name" value="PYP-like sensor domain (PAS domain)"/>
    <property type="match status" value="2"/>
</dbReference>
<dbReference type="Proteomes" id="UP000628840">
    <property type="component" value="Unassembled WGS sequence"/>
</dbReference>
<dbReference type="InterPro" id="IPR003594">
    <property type="entry name" value="HATPase_dom"/>
</dbReference>
<dbReference type="PANTHER" id="PTHR47429">
    <property type="entry name" value="PROTEIN TWIN LOV 1"/>
    <property type="match status" value="1"/>
</dbReference>
<gene>
    <name evidence="7" type="ORF">GCM10009037_05850</name>
</gene>
<dbReference type="InterPro" id="IPR004358">
    <property type="entry name" value="Sig_transdc_His_kin-like_C"/>
</dbReference>